<dbReference type="GO" id="GO:0046872">
    <property type="term" value="F:metal ion binding"/>
    <property type="evidence" value="ECO:0007669"/>
    <property type="project" value="UniProtKB-KW"/>
</dbReference>
<feature type="transmembrane region" description="Helical" evidence="11">
    <location>
        <begin position="89"/>
        <end position="110"/>
    </location>
</feature>
<keyword evidence="3" id="KW-0001">2Fe-2S</keyword>
<comment type="subcellular location">
    <subcellularLocation>
        <location evidence="1">Membrane</location>
        <topology evidence="1">Multi-pass membrane protein</topology>
    </subcellularLocation>
</comment>
<dbReference type="SUPFAM" id="SSF50022">
    <property type="entry name" value="ISP domain"/>
    <property type="match status" value="1"/>
</dbReference>
<organism evidence="13 14">
    <name type="scientific">Litoreibacter roseus</name>
    <dbReference type="NCBI Taxonomy" id="2601869"/>
    <lineage>
        <taxon>Bacteria</taxon>
        <taxon>Pseudomonadati</taxon>
        <taxon>Pseudomonadota</taxon>
        <taxon>Alphaproteobacteria</taxon>
        <taxon>Rhodobacterales</taxon>
        <taxon>Roseobacteraceae</taxon>
        <taxon>Litoreibacter</taxon>
    </lineage>
</organism>
<dbReference type="InterPro" id="IPR036922">
    <property type="entry name" value="Rieske_2Fe-2S_sf"/>
</dbReference>
<accession>A0A6N6JCX3</accession>
<comment type="caution">
    <text evidence="13">The sequence shown here is derived from an EMBL/GenBank/DDBJ whole genome shotgun (WGS) entry which is preliminary data.</text>
</comment>
<evidence type="ECO:0000256" key="2">
    <source>
        <dbReference type="ARBA" id="ARBA00022692"/>
    </source>
</evidence>
<dbReference type="EMBL" id="BLJE01000001">
    <property type="protein sequence ID" value="GFE64183.1"/>
    <property type="molecule type" value="Genomic_DNA"/>
</dbReference>
<keyword evidence="8 11" id="KW-0472">Membrane</keyword>
<dbReference type="OrthoDB" id="9794175at2"/>
<dbReference type="AlphaFoldDB" id="A0A6N6JCX3"/>
<evidence type="ECO:0000256" key="1">
    <source>
        <dbReference type="ARBA" id="ARBA00004141"/>
    </source>
</evidence>
<proteinExistence type="inferred from homology"/>
<keyword evidence="14" id="KW-1185">Reference proteome</keyword>
<evidence type="ECO:0000256" key="5">
    <source>
        <dbReference type="ARBA" id="ARBA00022989"/>
    </source>
</evidence>
<dbReference type="PROSITE" id="PS51296">
    <property type="entry name" value="RIESKE"/>
    <property type="match status" value="1"/>
</dbReference>
<feature type="transmembrane region" description="Helical" evidence="11">
    <location>
        <begin position="15"/>
        <end position="35"/>
    </location>
</feature>
<dbReference type="InterPro" id="IPR013130">
    <property type="entry name" value="Fe3_Rdtase_TM_dom"/>
</dbReference>
<gene>
    <name evidence="13" type="ORF">KIN_12570</name>
</gene>
<dbReference type="PANTHER" id="PTHR21496:SF0">
    <property type="entry name" value="RIESKE DOMAIN-CONTAINING PROTEIN"/>
    <property type="match status" value="1"/>
</dbReference>
<evidence type="ECO:0000313" key="14">
    <source>
        <dbReference type="Proteomes" id="UP000436822"/>
    </source>
</evidence>
<feature type="transmembrane region" description="Helical" evidence="11">
    <location>
        <begin position="197"/>
        <end position="217"/>
    </location>
</feature>
<evidence type="ECO:0000256" key="10">
    <source>
        <dbReference type="ARBA" id="ARBA00038001"/>
    </source>
</evidence>
<evidence type="ECO:0000259" key="12">
    <source>
        <dbReference type="PROSITE" id="PS51296"/>
    </source>
</evidence>
<evidence type="ECO:0000256" key="4">
    <source>
        <dbReference type="ARBA" id="ARBA00022723"/>
    </source>
</evidence>
<keyword evidence="2 11" id="KW-0812">Transmembrane</keyword>
<keyword evidence="7" id="KW-0411">Iron-sulfur</keyword>
<feature type="domain" description="Rieske" evidence="12">
    <location>
        <begin position="230"/>
        <end position="325"/>
    </location>
</feature>
<feature type="transmembrane region" description="Helical" evidence="11">
    <location>
        <begin position="172"/>
        <end position="190"/>
    </location>
</feature>
<reference evidence="13 14" key="1">
    <citation type="submission" date="2019-12" db="EMBL/GenBank/DDBJ databases">
        <title>Litoreibacter badius sp. nov., a novel bacteriochlorophyll a-containing bacterium in the genus Litoreibacter.</title>
        <authorList>
            <person name="Kanamuro M."/>
            <person name="Takabe Y."/>
            <person name="Mori K."/>
            <person name="Takaichi S."/>
            <person name="Hanada S."/>
        </authorList>
    </citation>
    <scope>NUCLEOTIDE SEQUENCE [LARGE SCALE GENOMIC DNA]</scope>
    <source>
        <strain evidence="13 14">K6</strain>
    </source>
</reference>
<dbReference type="PANTHER" id="PTHR21496">
    <property type="entry name" value="FERREDOXIN-RELATED"/>
    <property type="match status" value="1"/>
</dbReference>
<comment type="cofactor">
    <cofactor evidence="9">
        <name>[2Fe-2S] cluster</name>
        <dbReference type="ChEBI" id="CHEBI:190135"/>
    </cofactor>
</comment>
<evidence type="ECO:0000256" key="7">
    <source>
        <dbReference type="ARBA" id="ARBA00023014"/>
    </source>
</evidence>
<feature type="transmembrane region" description="Helical" evidence="11">
    <location>
        <begin position="55"/>
        <end position="74"/>
    </location>
</feature>
<dbReference type="Proteomes" id="UP000436822">
    <property type="component" value="Unassembled WGS sequence"/>
</dbReference>
<dbReference type="GO" id="GO:0016020">
    <property type="term" value="C:membrane"/>
    <property type="evidence" value="ECO:0007669"/>
    <property type="project" value="UniProtKB-SubCell"/>
</dbReference>
<dbReference type="GO" id="GO:0051537">
    <property type="term" value="F:2 iron, 2 sulfur cluster binding"/>
    <property type="evidence" value="ECO:0007669"/>
    <property type="project" value="UniProtKB-KW"/>
</dbReference>
<name>A0A6N6JCX3_9RHOB</name>
<sequence>MSVKYVPVQWNMNKWLYDAVLIAFVVIYIIVFLRLGAPQADFTRPTDGQIVRMRAFGSCAFLMLTVILCIGPLARLDRRFLPLLYNRRHFGVLTTIVAFTHATYVYGWYYNFTPMARYEAMIASNTSFGQILGFPIEPFGIFALFVLAVLAATSHDFWLSFLTAPVWKRLHLLIYPAYIALVLHVALGYLQDTKNPTFAILFASGALLVAILHVAAWRQDRLRSADSEWIDLGPPSEIPENRARIIQLRGNERAAIFRYDGKLSAVSNACAHQNGPLGEGRIIDGCITCPWHGFQYRMADGRSPEPFTETIPTYALRWNGDRVELNRNANLPGTYVDPLRLSEGSQ</sequence>
<keyword evidence="4" id="KW-0479">Metal-binding</keyword>
<comment type="similarity">
    <text evidence="10">Belongs to the bacterial ring-hydroxylating dioxygenase ferredoxin component family.</text>
</comment>
<keyword evidence="6" id="KW-0408">Iron</keyword>
<evidence type="ECO:0000256" key="8">
    <source>
        <dbReference type="ARBA" id="ARBA00023136"/>
    </source>
</evidence>
<dbReference type="InterPro" id="IPR017941">
    <property type="entry name" value="Rieske_2Fe-2S"/>
</dbReference>
<dbReference type="Pfam" id="PF01794">
    <property type="entry name" value="Ferric_reduct"/>
    <property type="match status" value="1"/>
</dbReference>
<dbReference type="Pfam" id="PF00355">
    <property type="entry name" value="Rieske"/>
    <property type="match status" value="1"/>
</dbReference>
<keyword evidence="5 11" id="KW-1133">Transmembrane helix</keyword>
<dbReference type="RefSeq" id="WP_159805049.1">
    <property type="nucleotide sequence ID" value="NZ_BLJE01000001.1"/>
</dbReference>
<evidence type="ECO:0000256" key="11">
    <source>
        <dbReference type="SAM" id="Phobius"/>
    </source>
</evidence>
<evidence type="ECO:0000256" key="9">
    <source>
        <dbReference type="ARBA" id="ARBA00034078"/>
    </source>
</evidence>
<dbReference type="Gene3D" id="2.102.10.10">
    <property type="entry name" value="Rieske [2Fe-2S] iron-sulphur domain"/>
    <property type="match status" value="1"/>
</dbReference>
<evidence type="ECO:0000256" key="6">
    <source>
        <dbReference type="ARBA" id="ARBA00023004"/>
    </source>
</evidence>
<evidence type="ECO:0000313" key="13">
    <source>
        <dbReference type="EMBL" id="GFE64183.1"/>
    </source>
</evidence>
<evidence type="ECO:0000256" key="3">
    <source>
        <dbReference type="ARBA" id="ARBA00022714"/>
    </source>
</evidence>
<protein>
    <recommendedName>
        <fullName evidence="12">Rieske domain-containing protein</fullName>
    </recommendedName>
</protein>
<feature type="transmembrane region" description="Helical" evidence="11">
    <location>
        <begin position="131"/>
        <end position="152"/>
    </location>
</feature>